<dbReference type="GO" id="GO:0004566">
    <property type="term" value="F:beta-glucuronidase activity"/>
    <property type="evidence" value="ECO:0007669"/>
    <property type="project" value="TreeGrafter"/>
</dbReference>
<evidence type="ECO:0000256" key="1">
    <source>
        <dbReference type="ARBA" id="ARBA00007401"/>
    </source>
</evidence>
<sequence>MAAASFLGGLGQNFFAGSWTKELLNVHIDQINDLVKRDKNHPSVIAWSLFNEPDTSTKDCIPYFRDVFEATKELDPQKRPRTFTLNEDDTYDQSYALEFPDIFLLNRYPGWYHKWGI</sequence>
<dbReference type="GO" id="GO:0019391">
    <property type="term" value="P:glucuronoside catabolic process"/>
    <property type="evidence" value="ECO:0007669"/>
    <property type="project" value="TreeGrafter"/>
</dbReference>
<dbReference type="InterPro" id="IPR006103">
    <property type="entry name" value="Glyco_hydro_2_cat"/>
</dbReference>
<feature type="domain" description="Glycoside hydrolase family 2 catalytic" evidence="2">
    <location>
        <begin position="19"/>
        <end position="116"/>
    </location>
</feature>
<evidence type="ECO:0000259" key="2">
    <source>
        <dbReference type="Pfam" id="PF02836"/>
    </source>
</evidence>
<dbReference type="PANTHER" id="PTHR10066:SF67">
    <property type="entry name" value="BETA-GLUCURONIDASE"/>
    <property type="match status" value="1"/>
</dbReference>
<reference evidence="3" key="1">
    <citation type="journal article" date="2013" name="Environ. Microbiol.">
        <title>Seasonally variable intestinal metagenomes of the red palm weevil (Rhynchophorus ferrugineus).</title>
        <authorList>
            <person name="Jia S."/>
            <person name="Zhang X."/>
            <person name="Zhang G."/>
            <person name="Yin A."/>
            <person name="Zhang S."/>
            <person name="Li F."/>
            <person name="Wang L."/>
            <person name="Zhao D."/>
            <person name="Yun Q."/>
            <person name="Tala"/>
            <person name="Wang J."/>
            <person name="Sun G."/>
            <person name="Baabdullah M."/>
            <person name="Yu X."/>
            <person name="Hu S."/>
            <person name="Al-Mssallem I.S."/>
            <person name="Yu J."/>
        </authorList>
    </citation>
    <scope>NUCLEOTIDE SEQUENCE</scope>
</reference>
<dbReference type="SUPFAM" id="SSF51445">
    <property type="entry name" value="(Trans)glycosidases"/>
    <property type="match status" value="1"/>
</dbReference>
<dbReference type="InterPro" id="IPR017853">
    <property type="entry name" value="GH"/>
</dbReference>
<organism evidence="3">
    <name type="scientific">uncultured Lactobacillus sp</name>
    <dbReference type="NCBI Taxonomy" id="153152"/>
    <lineage>
        <taxon>Bacteria</taxon>
        <taxon>Bacillati</taxon>
        <taxon>Bacillota</taxon>
        <taxon>Bacilli</taxon>
        <taxon>Lactobacillales</taxon>
        <taxon>Lactobacillaceae</taxon>
        <taxon>Lactobacillus</taxon>
        <taxon>environmental samples</taxon>
    </lineage>
</organism>
<name>A0A060CHL6_9LACO</name>
<protein>
    <submittedName>
        <fullName evidence="3">Glyco_hydro_2_C</fullName>
    </submittedName>
</protein>
<dbReference type="GO" id="GO:0005975">
    <property type="term" value="P:carbohydrate metabolic process"/>
    <property type="evidence" value="ECO:0007669"/>
    <property type="project" value="InterPro"/>
</dbReference>
<accession>A0A060CHL6</accession>
<dbReference type="Pfam" id="PF02836">
    <property type="entry name" value="Glyco_hydro_2_C"/>
    <property type="match status" value="1"/>
</dbReference>
<evidence type="ECO:0000313" key="3">
    <source>
        <dbReference type="EMBL" id="AIA92271.1"/>
    </source>
</evidence>
<dbReference type="PANTHER" id="PTHR10066">
    <property type="entry name" value="BETA-GLUCURONIDASE"/>
    <property type="match status" value="1"/>
</dbReference>
<comment type="similarity">
    <text evidence="1">Belongs to the glycosyl hydrolase 2 family.</text>
</comment>
<proteinExistence type="inferred from homology"/>
<dbReference type="Gene3D" id="3.20.20.80">
    <property type="entry name" value="Glycosidases"/>
    <property type="match status" value="1"/>
</dbReference>
<dbReference type="AlphaFoldDB" id="A0A060CHL6"/>
<dbReference type="EMBL" id="KF124948">
    <property type="protein sequence ID" value="AIA92271.1"/>
    <property type="molecule type" value="Genomic_DNA"/>
</dbReference>
<dbReference type="GO" id="GO:0030246">
    <property type="term" value="F:carbohydrate binding"/>
    <property type="evidence" value="ECO:0007669"/>
    <property type="project" value="TreeGrafter"/>
</dbReference>